<dbReference type="InterPro" id="IPR003593">
    <property type="entry name" value="AAA+_ATPase"/>
</dbReference>
<evidence type="ECO:0000256" key="4">
    <source>
        <dbReference type="ARBA" id="ARBA00022597"/>
    </source>
</evidence>
<keyword evidence="5" id="KW-0677">Repeat</keyword>
<dbReference type="RefSeq" id="WP_354549438.1">
    <property type="nucleotide sequence ID" value="NZ_JBEPSM010000001.1"/>
</dbReference>
<dbReference type="Proteomes" id="UP001549321">
    <property type="component" value="Unassembled WGS sequence"/>
</dbReference>
<dbReference type="InterPro" id="IPR027417">
    <property type="entry name" value="P-loop_NTPase"/>
</dbReference>
<reference evidence="11 12" key="1">
    <citation type="submission" date="2024-06" db="EMBL/GenBank/DDBJ databases">
        <title>Sorghum-associated microbial communities from plants grown in Nebraska, USA.</title>
        <authorList>
            <person name="Schachtman D."/>
        </authorList>
    </citation>
    <scope>NUCLEOTIDE SEQUENCE [LARGE SCALE GENOMIC DNA]</scope>
    <source>
        <strain evidence="11 12">3207</strain>
    </source>
</reference>
<evidence type="ECO:0000256" key="8">
    <source>
        <dbReference type="ARBA" id="ARBA00022967"/>
    </source>
</evidence>
<comment type="caution">
    <text evidence="11">The sequence shown here is derived from an EMBL/GenBank/DDBJ whole genome shotgun (WGS) entry which is preliminary data.</text>
</comment>
<dbReference type="Gene3D" id="3.40.50.300">
    <property type="entry name" value="P-loop containing nucleotide triphosphate hydrolases"/>
    <property type="match status" value="2"/>
</dbReference>
<keyword evidence="3" id="KW-1003">Cell membrane</keyword>
<evidence type="ECO:0000256" key="5">
    <source>
        <dbReference type="ARBA" id="ARBA00022737"/>
    </source>
</evidence>
<feature type="domain" description="ABC transporter" evidence="10">
    <location>
        <begin position="268"/>
        <end position="510"/>
    </location>
</feature>
<comment type="similarity">
    <text evidence="1">Belongs to the ABC transporter superfamily.</text>
</comment>
<keyword evidence="8" id="KW-1278">Translocase</keyword>
<name>A0ABV2QW73_9HYPH</name>
<evidence type="ECO:0000313" key="11">
    <source>
        <dbReference type="EMBL" id="MET4633272.1"/>
    </source>
</evidence>
<keyword evidence="12" id="KW-1185">Reference proteome</keyword>
<dbReference type="GO" id="GO:0005524">
    <property type="term" value="F:ATP binding"/>
    <property type="evidence" value="ECO:0007669"/>
    <property type="project" value="UniProtKB-KW"/>
</dbReference>
<evidence type="ECO:0000256" key="7">
    <source>
        <dbReference type="ARBA" id="ARBA00022840"/>
    </source>
</evidence>
<dbReference type="PANTHER" id="PTHR43790:SF3">
    <property type="entry name" value="D-ALLOSE IMPORT ATP-BINDING PROTEIN ALSA-RELATED"/>
    <property type="match status" value="1"/>
</dbReference>
<keyword evidence="7 11" id="KW-0067">ATP-binding</keyword>
<evidence type="ECO:0000256" key="2">
    <source>
        <dbReference type="ARBA" id="ARBA00022448"/>
    </source>
</evidence>
<evidence type="ECO:0000256" key="1">
    <source>
        <dbReference type="ARBA" id="ARBA00005417"/>
    </source>
</evidence>
<evidence type="ECO:0000256" key="9">
    <source>
        <dbReference type="ARBA" id="ARBA00023136"/>
    </source>
</evidence>
<dbReference type="SMART" id="SM00382">
    <property type="entry name" value="AAA"/>
    <property type="match status" value="2"/>
</dbReference>
<dbReference type="PROSITE" id="PS50893">
    <property type="entry name" value="ABC_TRANSPORTER_2"/>
    <property type="match status" value="2"/>
</dbReference>
<organism evidence="11 12">
    <name type="scientific">Kaistia defluvii</name>
    <dbReference type="NCBI Taxonomy" id="410841"/>
    <lineage>
        <taxon>Bacteria</taxon>
        <taxon>Pseudomonadati</taxon>
        <taxon>Pseudomonadota</taxon>
        <taxon>Alphaproteobacteria</taxon>
        <taxon>Hyphomicrobiales</taxon>
        <taxon>Kaistiaceae</taxon>
        <taxon>Kaistia</taxon>
    </lineage>
</organism>
<accession>A0ABV2QW73</accession>
<evidence type="ECO:0000256" key="6">
    <source>
        <dbReference type="ARBA" id="ARBA00022741"/>
    </source>
</evidence>
<dbReference type="CDD" id="cd03216">
    <property type="entry name" value="ABC_Carb_Monos_I"/>
    <property type="match status" value="1"/>
</dbReference>
<evidence type="ECO:0000256" key="3">
    <source>
        <dbReference type="ARBA" id="ARBA00022475"/>
    </source>
</evidence>
<keyword evidence="9" id="KW-0472">Membrane</keyword>
<dbReference type="Pfam" id="PF00005">
    <property type="entry name" value="ABC_tran"/>
    <property type="match status" value="2"/>
</dbReference>
<sequence>MTDPATAPPVIQTRAIVKSFAGVQALRGVDFAVHPGEIHALLGQNGAGKSTLVKILNGVHKAGSYSGEILVDGKPVAFASTSAARAEGVGYVPQEIEVLEQLSVAENVFAGHTGLGRGPIISRRRMEAEARALFEELGLAIDPRMLVASLTSAQRHLVMIARALSFKPRVLMLDEPTASLSGVEVERLFQVLRRLKAQGKTMIFITHRLPEVLAICDRATVLRDGRVAAEIDREHFDEEHFIFAMSGQKLQRLYPDHVAPPAETPPLLSVRDLSIAGRFGVNRGVSGVSFDVRPGEILGLAGLLGSGRTEILHALYGRIPFSGTIAIDGKPVAIARSSDARAAGVALLTEDRKRDGLLFNLPVGANITIGNLAPLSSHGMVREGREKSAVLAAMRALNVKARSPQASVAHLSGGNQQKLLFARVLMSAPRVLLLDEPTKGVDAGTRHEIYRLIVDLADKGVALIVVASELEEVIGLADRCLVVADGRIVDEFQRGEGSEDKVLRSITAAQAALQQQALAAGAGRA</sequence>
<dbReference type="EMBL" id="JBEPSM010000001">
    <property type="protein sequence ID" value="MET4633272.1"/>
    <property type="molecule type" value="Genomic_DNA"/>
</dbReference>
<dbReference type="InterPro" id="IPR017871">
    <property type="entry name" value="ABC_transporter-like_CS"/>
</dbReference>
<keyword evidence="2" id="KW-0813">Transport</keyword>
<feature type="domain" description="ABC transporter" evidence="10">
    <location>
        <begin position="11"/>
        <end position="249"/>
    </location>
</feature>
<dbReference type="PROSITE" id="PS00211">
    <property type="entry name" value="ABC_TRANSPORTER_1"/>
    <property type="match status" value="1"/>
</dbReference>
<proteinExistence type="inferred from homology"/>
<dbReference type="SUPFAM" id="SSF52540">
    <property type="entry name" value="P-loop containing nucleoside triphosphate hydrolases"/>
    <property type="match status" value="2"/>
</dbReference>
<keyword evidence="6" id="KW-0547">Nucleotide-binding</keyword>
<dbReference type="InterPro" id="IPR003439">
    <property type="entry name" value="ABC_transporter-like_ATP-bd"/>
</dbReference>
<evidence type="ECO:0000259" key="10">
    <source>
        <dbReference type="PROSITE" id="PS50893"/>
    </source>
</evidence>
<dbReference type="PANTHER" id="PTHR43790">
    <property type="entry name" value="CARBOHYDRATE TRANSPORT ATP-BINDING PROTEIN MG119-RELATED"/>
    <property type="match status" value="1"/>
</dbReference>
<keyword evidence="4" id="KW-0762">Sugar transport</keyword>
<gene>
    <name evidence="11" type="ORF">ABIE08_001185</name>
</gene>
<dbReference type="CDD" id="cd03215">
    <property type="entry name" value="ABC_Carb_Monos_II"/>
    <property type="match status" value="1"/>
</dbReference>
<evidence type="ECO:0000313" key="12">
    <source>
        <dbReference type="Proteomes" id="UP001549321"/>
    </source>
</evidence>
<dbReference type="InterPro" id="IPR050107">
    <property type="entry name" value="ABC_carbohydrate_import_ATPase"/>
</dbReference>
<protein>
    <submittedName>
        <fullName evidence="11">Ribose transport system ATP-binding protein</fullName>
    </submittedName>
</protein>